<keyword evidence="1" id="KW-0472">Membrane</keyword>
<evidence type="ECO:0000256" key="1">
    <source>
        <dbReference type="SAM" id="Phobius"/>
    </source>
</evidence>
<dbReference type="EMBL" id="CAJNJA010031749">
    <property type="protein sequence ID" value="CAE7660349.1"/>
    <property type="molecule type" value="Genomic_DNA"/>
</dbReference>
<feature type="transmembrane region" description="Helical" evidence="1">
    <location>
        <begin position="188"/>
        <end position="211"/>
    </location>
</feature>
<organism evidence="2 3">
    <name type="scientific">Symbiodinium necroappetens</name>
    <dbReference type="NCBI Taxonomy" id="1628268"/>
    <lineage>
        <taxon>Eukaryota</taxon>
        <taxon>Sar</taxon>
        <taxon>Alveolata</taxon>
        <taxon>Dinophyceae</taxon>
        <taxon>Suessiales</taxon>
        <taxon>Symbiodiniaceae</taxon>
        <taxon>Symbiodinium</taxon>
    </lineage>
</organism>
<dbReference type="Proteomes" id="UP000601435">
    <property type="component" value="Unassembled WGS sequence"/>
</dbReference>
<feature type="transmembrane region" description="Helical" evidence="1">
    <location>
        <begin position="143"/>
        <end position="167"/>
    </location>
</feature>
<feature type="transmembrane region" description="Helical" evidence="1">
    <location>
        <begin position="108"/>
        <end position="128"/>
    </location>
</feature>
<gene>
    <name evidence="2" type="primary">BMY1</name>
    <name evidence="2" type="ORF">SNEC2469_LOCUS18750</name>
</gene>
<protein>
    <submittedName>
        <fullName evidence="2">BMY1 protein</fullName>
    </submittedName>
</protein>
<comment type="caution">
    <text evidence="2">The sequence shown here is derived from an EMBL/GenBank/DDBJ whole genome shotgun (WGS) entry which is preliminary data.</text>
</comment>
<dbReference type="AlphaFoldDB" id="A0A812W7Y6"/>
<accession>A0A812W7Y6</accession>
<sequence>MTDSTSESSDETSEISATLSSRSDVARSIWQRWRPGQYFAVCIVTGAATALLFPQQHSELVGGIVTDPCRDFLGMFFFCGLMLTSLAAGCAAAFLGKRAAASAHARSACGYAVVNWLQAILSSVSLHTVNTDCMYGVVQEHQYAPLVLCRLGLYVTGSFWIQLLIASRLELLEKSSHRKFRSGCMRKLIFVQQAACATVIATSAVCCLAAGMSWTSDGVLHIIIWGVSLTMSCNVAASFVAICSLIQCFLEMRRVLHAAELKDTPVAALSALRQARRFAALQVMGVSFRIVFTILVVPAAILGYRDIQLQVELVWVIFFVQALYFLGNAGAVLFLSGSHRLPKVEMGHGQCGFFCCPEPKASANAQKAEPKDSEWSPGWLAKVEELSLRGMTLRSLLHFYQDQLPYMDWQYVPSVHKTRDVVRRAIIPLTSEEECAYAVSSLNKDGAQRAGVMVTHNWGNSFKDLLAAVISDALKECSFNLAAKLLEKDSILLYEMLAQSGRLDDTYWVCAFAVNQHITICHTNYYDRDPLTDELHPVCSCSSTNVRDLDGRNALSEINKFDDMMYHLAATGGCRQVIAVDQSLDLFNRAWCVAEIAEASRLQMKQSLKLASKETILRCACSLENLDVRCMRASCETDKARILNKINSSTNIDQFNTELQSLIFDPKSGLLASWHAMD</sequence>
<keyword evidence="3" id="KW-1185">Reference proteome</keyword>
<name>A0A812W7Y6_9DINO</name>
<evidence type="ECO:0000313" key="3">
    <source>
        <dbReference type="Proteomes" id="UP000601435"/>
    </source>
</evidence>
<feature type="non-terminal residue" evidence="2">
    <location>
        <position position="678"/>
    </location>
</feature>
<reference evidence="2" key="1">
    <citation type="submission" date="2021-02" db="EMBL/GenBank/DDBJ databases">
        <authorList>
            <person name="Dougan E. K."/>
            <person name="Rhodes N."/>
            <person name="Thang M."/>
            <person name="Chan C."/>
        </authorList>
    </citation>
    <scope>NUCLEOTIDE SEQUENCE</scope>
</reference>
<feature type="transmembrane region" description="Helical" evidence="1">
    <location>
        <begin position="223"/>
        <end position="246"/>
    </location>
</feature>
<keyword evidence="1" id="KW-1133">Transmembrane helix</keyword>
<dbReference type="OrthoDB" id="422493at2759"/>
<evidence type="ECO:0000313" key="2">
    <source>
        <dbReference type="EMBL" id="CAE7660349.1"/>
    </source>
</evidence>
<feature type="transmembrane region" description="Helical" evidence="1">
    <location>
        <begin position="278"/>
        <end position="301"/>
    </location>
</feature>
<proteinExistence type="predicted"/>
<keyword evidence="1" id="KW-0812">Transmembrane</keyword>
<feature type="transmembrane region" description="Helical" evidence="1">
    <location>
        <begin position="36"/>
        <end position="53"/>
    </location>
</feature>
<feature type="transmembrane region" description="Helical" evidence="1">
    <location>
        <begin position="73"/>
        <end position="96"/>
    </location>
</feature>
<feature type="transmembrane region" description="Helical" evidence="1">
    <location>
        <begin position="313"/>
        <end position="336"/>
    </location>
</feature>